<dbReference type="EMBL" id="GGEC01016115">
    <property type="protein sequence ID" value="MBW96598.1"/>
    <property type="molecule type" value="Transcribed_RNA"/>
</dbReference>
<accession>A0A2P2JT11</accession>
<proteinExistence type="predicted"/>
<dbReference type="AlphaFoldDB" id="A0A2P2JT11"/>
<evidence type="ECO:0000313" key="1">
    <source>
        <dbReference type="EMBL" id="MBW96598.1"/>
    </source>
</evidence>
<dbReference type="GO" id="GO:0000428">
    <property type="term" value="C:DNA-directed RNA polymerase complex"/>
    <property type="evidence" value="ECO:0007669"/>
    <property type="project" value="UniProtKB-KW"/>
</dbReference>
<reference evidence="1" key="1">
    <citation type="submission" date="2018-02" db="EMBL/GenBank/DDBJ databases">
        <title>Rhizophora mucronata_Transcriptome.</title>
        <authorList>
            <person name="Meera S.P."/>
            <person name="Sreeshan A."/>
            <person name="Augustine A."/>
        </authorList>
    </citation>
    <scope>NUCLEOTIDE SEQUENCE</scope>
    <source>
        <tissue evidence="1">Leaf</tissue>
    </source>
</reference>
<name>A0A2P2JT11_RHIMU</name>
<sequence>MPASRASVKNSLTLIGRSHLSSIERKLCVTASFAFLIDLHVLHLNISVKMRYAQVPSHILHQRVFVTSSSSQAITILK</sequence>
<keyword evidence="1" id="KW-0804">Transcription</keyword>
<organism evidence="1">
    <name type="scientific">Rhizophora mucronata</name>
    <name type="common">Asiatic mangrove</name>
    <dbReference type="NCBI Taxonomy" id="61149"/>
    <lineage>
        <taxon>Eukaryota</taxon>
        <taxon>Viridiplantae</taxon>
        <taxon>Streptophyta</taxon>
        <taxon>Embryophyta</taxon>
        <taxon>Tracheophyta</taxon>
        <taxon>Spermatophyta</taxon>
        <taxon>Magnoliopsida</taxon>
        <taxon>eudicotyledons</taxon>
        <taxon>Gunneridae</taxon>
        <taxon>Pentapetalae</taxon>
        <taxon>rosids</taxon>
        <taxon>fabids</taxon>
        <taxon>Malpighiales</taxon>
        <taxon>Rhizophoraceae</taxon>
        <taxon>Rhizophora</taxon>
    </lineage>
</organism>
<keyword evidence="1" id="KW-0240">DNA-directed RNA polymerase</keyword>
<protein>
    <submittedName>
        <fullName evidence="1">DNA-directed RNA polymerase I subunit RPA12-like</fullName>
    </submittedName>
</protein>